<keyword evidence="1" id="KW-0175">Coiled coil</keyword>
<dbReference type="EMBL" id="LR796781">
    <property type="protein sequence ID" value="CAB4166742.1"/>
    <property type="molecule type" value="Genomic_DNA"/>
</dbReference>
<name>A0A6J5P6N9_9CAUD</name>
<evidence type="ECO:0000313" key="2">
    <source>
        <dbReference type="EMBL" id="CAB4166742.1"/>
    </source>
</evidence>
<accession>A0A6J5P6N9</accession>
<feature type="coiled-coil region" evidence="1">
    <location>
        <begin position="43"/>
        <end position="119"/>
    </location>
</feature>
<sequence>MTDKELTLAMAELQEVVRCRCDEAYRDRGLKDPQCECDSAEAVKVVADRIEALTEQLAAAQQDAKEAEAYAEELEQRLSICERHRDAYAECDRIGTQAVRDLEAKLSKTEGLLAKAVEALELIVVDNTWGLEHETYMKCRATLAEIKGESHE</sequence>
<proteinExistence type="predicted"/>
<protein>
    <submittedName>
        <fullName evidence="2">Uncharacterized protein</fullName>
    </submittedName>
</protein>
<organism evidence="2">
    <name type="scientific">uncultured Caudovirales phage</name>
    <dbReference type="NCBI Taxonomy" id="2100421"/>
    <lineage>
        <taxon>Viruses</taxon>
        <taxon>Duplodnaviria</taxon>
        <taxon>Heunggongvirae</taxon>
        <taxon>Uroviricota</taxon>
        <taxon>Caudoviricetes</taxon>
        <taxon>Peduoviridae</taxon>
        <taxon>Maltschvirus</taxon>
        <taxon>Maltschvirus maltsch</taxon>
    </lineage>
</organism>
<reference evidence="2" key="1">
    <citation type="submission" date="2020-04" db="EMBL/GenBank/DDBJ databases">
        <authorList>
            <person name="Chiriac C."/>
            <person name="Salcher M."/>
            <person name="Ghai R."/>
            <person name="Kavagutti S V."/>
        </authorList>
    </citation>
    <scope>NUCLEOTIDE SEQUENCE</scope>
</reference>
<gene>
    <name evidence="2" type="ORF">UFOVP845_49</name>
</gene>
<evidence type="ECO:0000256" key="1">
    <source>
        <dbReference type="SAM" id="Coils"/>
    </source>
</evidence>